<proteinExistence type="predicted"/>
<evidence type="ECO:0000313" key="3">
    <source>
        <dbReference type="EMBL" id="UEL48948.1"/>
    </source>
</evidence>
<gene>
    <name evidence="3" type="ORF">JW646_05725</name>
</gene>
<protein>
    <submittedName>
        <fullName evidence="3">Pyridoxamine 5'-phosphate oxidase family protein</fullName>
    </submittedName>
</protein>
<dbReference type="SUPFAM" id="SSF50475">
    <property type="entry name" value="FMN-binding split barrel"/>
    <property type="match status" value="1"/>
</dbReference>
<dbReference type="AlphaFoldDB" id="A0AAX2ZI21"/>
<name>A0AAX2ZI21_9FIRM</name>
<dbReference type="InterPro" id="IPR012349">
    <property type="entry name" value="Split_barrel_FMN-bd"/>
</dbReference>
<feature type="domain" description="Flavodoxin" evidence="2">
    <location>
        <begin position="18"/>
        <end position="143"/>
    </location>
</feature>
<dbReference type="InterPro" id="IPR029039">
    <property type="entry name" value="Flavoprotein-like_sf"/>
</dbReference>
<dbReference type="Gene3D" id="3.40.50.360">
    <property type="match status" value="1"/>
</dbReference>
<feature type="domain" description="Pyridoxamine 5'-phosphate oxidase N-terminal" evidence="1">
    <location>
        <begin position="187"/>
        <end position="309"/>
    </location>
</feature>
<dbReference type="InterPro" id="IPR026816">
    <property type="entry name" value="Flavodoxin_dom"/>
</dbReference>
<dbReference type="RefSeq" id="WP_228416880.1">
    <property type="nucleotide sequence ID" value="NZ_CP081135.1"/>
</dbReference>
<reference evidence="3 4" key="1">
    <citation type="journal article" date="2023" name="Int. J. Syst. Evol. Microbiol.">
        <title>Terrisporobacter hibernicus sp. nov., isolated from bovine faeces in Northern Ireland.</title>
        <authorList>
            <person name="Mitchell M."/>
            <person name="Nguyen S.V."/>
            <person name="Connor M."/>
            <person name="Fairley D.J."/>
            <person name="Donoghue O."/>
            <person name="Marshall H."/>
            <person name="Koolman L."/>
            <person name="McMullan G."/>
            <person name="Schaffer K.E."/>
            <person name="McGrath J.W."/>
            <person name="Fanning S."/>
        </authorList>
    </citation>
    <scope>NUCLEOTIDE SEQUENCE [LARGE SCALE GENOMIC DNA]</scope>
    <source>
        <strain evidence="3 4">MCA3</strain>
    </source>
</reference>
<dbReference type="KEGG" id="tem:JW646_05725"/>
<sequence length="329" mass="37656">MSNNKIYYEEVDKMNVTLILYESKYGTGKVIANTVCPILGPAKSFDIIDAPSDIKYYSNIVLVFSLYGQNSCEKILKYIEENKIDFSKKRVALVCIGLNKPDGLNEIAKLKKIVNNENIFCEFIKGEMFINKLNTDDKEKIKSFCSKVGIPFGDLGEYDEKKALELGKDLREYFNTPKFIPPVNITKKEIEAFLINKNTCTLATGYGDFVRATPLEYEYYDGNIYIISEGGLKFIGLSKNNKISLCVYEDYKSMNNLCGLQISGEAKIIKPWCDEYIDVLSRKDLKVENISKLPFDMNVIKIVPSKYEFLYSKFKNLGFDSKQIYIPEK</sequence>
<evidence type="ECO:0000313" key="4">
    <source>
        <dbReference type="Proteomes" id="UP001198983"/>
    </source>
</evidence>
<dbReference type="Proteomes" id="UP001198983">
    <property type="component" value="Chromosome"/>
</dbReference>
<dbReference type="Pfam" id="PF01243">
    <property type="entry name" value="PNPOx_N"/>
    <property type="match status" value="1"/>
</dbReference>
<dbReference type="Pfam" id="PF12724">
    <property type="entry name" value="Flavodoxin_5"/>
    <property type="match status" value="1"/>
</dbReference>
<dbReference type="Gene3D" id="2.30.110.10">
    <property type="entry name" value="Electron Transport, Fmn-binding Protein, Chain A"/>
    <property type="match status" value="1"/>
</dbReference>
<organism evidence="3 4">
    <name type="scientific">Terrisporobacter hibernicus</name>
    <dbReference type="NCBI Taxonomy" id="2813371"/>
    <lineage>
        <taxon>Bacteria</taxon>
        <taxon>Bacillati</taxon>
        <taxon>Bacillota</taxon>
        <taxon>Clostridia</taxon>
        <taxon>Peptostreptococcales</taxon>
        <taxon>Peptostreptococcaceae</taxon>
        <taxon>Terrisporobacter</taxon>
    </lineage>
</organism>
<dbReference type="SUPFAM" id="SSF52218">
    <property type="entry name" value="Flavoproteins"/>
    <property type="match status" value="1"/>
</dbReference>
<evidence type="ECO:0000259" key="1">
    <source>
        <dbReference type="Pfam" id="PF01243"/>
    </source>
</evidence>
<keyword evidence="4" id="KW-1185">Reference proteome</keyword>
<dbReference type="InterPro" id="IPR011576">
    <property type="entry name" value="Pyridox_Oxase_N"/>
</dbReference>
<dbReference type="EMBL" id="CP081135">
    <property type="protein sequence ID" value="UEL48948.1"/>
    <property type="molecule type" value="Genomic_DNA"/>
</dbReference>
<evidence type="ECO:0000259" key="2">
    <source>
        <dbReference type="Pfam" id="PF12724"/>
    </source>
</evidence>
<accession>A0AAX2ZI21</accession>